<name>A0ABP8RV26_9PSEU</name>
<keyword evidence="2" id="KW-1185">Reference proteome</keyword>
<accession>A0ABP8RV26</accession>
<evidence type="ECO:0000313" key="1">
    <source>
        <dbReference type="EMBL" id="GAA4549195.1"/>
    </source>
</evidence>
<organism evidence="1 2">
    <name type="scientific">Pseudonocardia xishanensis</name>
    <dbReference type="NCBI Taxonomy" id="630995"/>
    <lineage>
        <taxon>Bacteria</taxon>
        <taxon>Bacillati</taxon>
        <taxon>Actinomycetota</taxon>
        <taxon>Actinomycetes</taxon>
        <taxon>Pseudonocardiales</taxon>
        <taxon>Pseudonocardiaceae</taxon>
        <taxon>Pseudonocardia</taxon>
    </lineage>
</organism>
<sequence length="82" mass="8837">MFLSPGFHRCPLCSQFATPEAAAGDVDGRNRAQDTDTGPCARPTLVGLWTGWFELKRSGVLAAPRLVRDYLRICGPRSGGST</sequence>
<reference evidence="2" key="1">
    <citation type="journal article" date="2019" name="Int. J. Syst. Evol. Microbiol.">
        <title>The Global Catalogue of Microorganisms (GCM) 10K type strain sequencing project: providing services to taxonomists for standard genome sequencing and annotation.</title>
        <authorList>
            <consortium name="The Broad Institute Genomics Platform"/>
            <consortium name="The Broad Institute Genome Sequencing Center for Infectious Disease"/>
            <person name="Wu L."/>
            <person name="Ma J."/>
        </authorList>
    </citation>
    <scope>NUCLEOTIDE SEQUENCE [LARGE SCALE GENOMIC DNA]</scope>
    <source>
        <strain evidence="2">JCM 17906</strain>
    </source>
</reference>
<dbReference type="EMBL" id="BAABGT010000047">
    <property type="protein sequence ID" value="GAA4549195.1"/>
    <property type="molecule type" value="Genomic_DNA"/>
</dbReference>
<gene>
    <name evidence="1" type="ORF">GCM10023175_36830</name>
</gene>
<dbReference type="Proteomes" id="UP001501598">
    <property type="component" value="Unassembled WGS sequence"/>
</dbReference>
<comment type="caution">
    <text evidence="1">The sequence shown here is derived from an EMBL/GenBank/DDBJ whole genome shotgun (WGS) entry which is preliminary data.</text>
</comment>
<evidence type="ECO:0000313" key="2">
    <source>
        <dbReference type="Proteomes" id="UP001501598"/>
    </source>
</evidence>
<proteinExistence type="predicted"/>
<protein>
    <submittedName>
        <fullName evidence="1">Uncharacterized protein</fullName>
    </submittedName>
</protein>